<protein>
    <submittedName>
        <fullName evidence="1">Uncharacterized protein</fullName>
    </submittedName>
</protein>
<reference evidence="1" key="1">
    <citation type="submission" date="2014-11" db="EMBL/GenBank/DDBJ databases">
        <authorList>
            <person name="Amaro Gonzalez C."/>
        </authorList>
    </citation>
    <scope>NUCLEOTIDE SEQUENCE</scope>
</reference>
<organism evidence="1">
    <name type="scientific">Anguilla anguilla</name>
    <name type="common">European freshwater eel</name>
    <name type="synonym">Muraena anguilla</name>
    <dbReference type="NCBI Taxonomy" id="7936"/>
    <lineage>
        <taxon>Eukaryota</taxon>
        <taxon>Metazoa</taxon>
        <taxon>Chordata</taxon>
        <taxon>Craniata</taxon>
        <taxon>Vertebrata</taxon>
        <taxon>Euteleostomi</taxon>
        <taxon>Actinopterygii</taxon>
        <taxon>Neopterygii</taxon>
        <taxon>Teleostei</taxon>
        <taxon>Anguilliformes</taxon>
        <taxon>Anguillidae</taxon>
        <taxon>Anguilla</taxon>
    </lineage>
</organism>
<accession>A0A0E9V5P9</accession>
<name>A0A0E9V5P9_ANGAN</name>
<reference evidence="1" key="2">
    <citation type="journal article" date="2015" name="Fish Shellfish Immunol.">
        <title>Early steps in the European eel (Anguilla anguilla)-Vibrio vulnificus interaction in the gills: Role of the RtxA13 toxin.</title>
        <authorList>
            <person name="Callol A."/>
            <person name="Pajuelo D."/>
            <person name="Ebbesson L."/>
            <person name="Teles M."/>
            <person name="MacKenzie S."/>
            <person name="Amaro C."/>
        </authorList>
    </citation>
    <scope>NUCLEOTIDE SEQUENCE</scope>
</reference>
<evidence type="ECO:0000313" key="1">
    <source>
        <dbReference type="EMBL" id="JAH73444.1"/>
    </source>
</evidence>
<dbReference type="EMBL" id="GBXM01035133">
    <property type="protein sequence ID" value="JAH73444.1"/>
    <property type="molecule type" value="Transcribed_RNA"/>
</dbReference>
<dbReference type="AlphaFoldDB" id="A0A0E9V5P9"/>
<sequence>MFCLQKQTAKQEYTSELQRTARKHMLE</sequence>
<proteinExistence type="predicted"/>